<reference evidence="2" key="1">
    <citation type="journal article" date="2019" name="Int. J. Syst. Evol. Microbiol.">
        <title>The Global Catalogue of Microorganisms (GCM) 10K type strain sequencing project: providing services to taxonomists for standard genome sequencing and annotation.</title>
        <authorList>
            <consortium name="The Broad Institute Genomics Platform"/>
            <consortium name="The Broad Institute Genome Sequencing Center for Infectious Disease"/>
            <person name="Wu L."/>
            <person name="Ma J."/>
        </authorList>
    </citation>
    <scope>NUCLEOTIDE SEQUENCE [LARGE SCALE GENOMIC DNA]</scope>
    <source>
        <strain evidence="2">JCM 4737</strain>
    </source>
</reference>
<dbReference type="Proteomes" id="UP000599437">
    <property type="component" value="Unassembled WGS sequence"/>
</dbReference>
<comment type="caution">
    <text evidence="1">The sequence shown here is derived from an EMBL/GenBank/DDBJ whole genome shotgun (WGS) entry which is preliminary data.</text>
</comment>
<accession>A0ABQ3DGZ8</accession>
<name>A0ABQ3DGZ8_9ACTN</name>
<dbReference type="RefSeq" id="WP_138898567.1">
    <property type="nucleotide sequence ID" value="NZ_BMVO01000003.1"/>
</dbReference>
<proteinExistence type="predicted"/>
<evidence type="ECO:0000313" key="1">
    <source>
        <dbReference type="EMBL" id="GHA94342.1"/>
    </source>
</evidence>
<protein>
    <submittedName>
        <fullName evidence="1">Uncharacterized protein</fullName>
    </submittedName>
</protein>
<sequence>MAQTLAEIAAGMTPRMTEALIFWGDNNPQGSTARTNLGRGGGTHGAVHRRGLIGEGRDERGHVGYFLTPLGWALYTHLTGKPRPQDTGRFTKRVSLAGALAEAYGTDTDTTEAPAPAAAPAAPRYLADYVTDLAGEQRVQRITVTLEGETTPVLDEELPYDPQRNAGRALEALGWTITGMETYGGPCLFRAWVEPSPVRDTTLLLPDQARGIVIQVHTTAQDFRTAEDANGTLLGYTFRAESHGRTRYGFITLDRTFSMALEPTREDAAAMLPTAVLSDQRHANRQDPAVQRAAALAEQRAKVTAARATYRATMDDRSAAEAHRHGAPLPPATVDRIAERMAEPGQPGPFKPGDLIVCADGKVRTVSAMAPEFAGEPLRVIVEGGAQWIASECEHARELELHAPEGYTGPRALCGYADHLAPARQDGTMDVHERTPGTMGHCPGSLLTPRAHREELTRRHTTAFSYNPPRPSFLAVTAKPGDVVELDGETFTVTDCQARDGNPHFVDLVLDGAAYPVQFTVEDRITYRRRVRSRDVRCQECGVYVVESSDEAADGVPFQRLCGVCDHPDALNPEHRAAVLEEAVARITARAAYASSAVFQPVVAGDRDRPVGWTFRTGYGTQAAYGWVTAYGRLISQVGTEYRWQSERAVLDHHEAGTLAPTSHDLMPALAARPVAEIRRGLDALRASDNTPHENAPARRVVEGVIVQHDGATEGCAPRDVEHPDVLAARRALAGLAAARLTDHHDVSEPTEEEEDVRGYMVNPRGQGRVAIYWLEGGEIIRRDTPLHGAALDCLEDRMKREGWETERMGRSAQCLFAHVPDVQRQG</sequence>
<gene>
    <name evidence="1" type="ORF">GCM10010346_16380</name>
</gene>
<dbReference type="EMBL" id="BMVO01000003">
    <property type="protein sequence ID" value="GHA94342.1"/>
    <property type="molecule type" value="Genomic_DNA"/>
</dbReference>
<organism evidence="1 2">
    <name type="scientific">Streptomyces chryseus</name>
    <dbReference type="NCBI Taxonomy" id="68186"/>
    <lineage>
        <taxon>Bacteria</taxon>
        <taxon>Bacillati</taxon>
        <taxon>Actinomycetota</taxon>
        <taxon>Actinomycetes</taxon>
        <taxon>Kitasatosporales</taxon>
        <taxon>Streptomycetaceae</taxon>
        <taxon>Streptomyces</taxon>
    </lineage>
</organism>
<keyword evidence="2" id="KW-1185">Reference proteome</keyword>
<evidence type="ECO:0000313" key="2">
    <source>
        <dbReference type="Proteomes" id="UP000599437"/>
    </source>
</evidence>